<sequence length="163" mass="18341">MLTASQHPTVELISSTLSQTISVGDILLHYGSRPTMITVNICKQSLPLSSSSQYNPAVLYHPPVNRSQNPSVLCDLKNIEEQQLQQVEKSNNTATNNLTTKSNIRKKAMYIPKVGWEFCKESLANSKLRKKLYTSHSKTNKKDPVKENDDITTEITNNEHTQL</sequence>
<comment type="caution">
    <text evidence="3">The sequence shown here is derived from an EMBL/GenBank/DDBJ whole genome shotgun (WGS) entry which is preliminary data.</text>
</comment>
<reference evidence="3" key="1">
    <citation type="submission" date="2021-02" db="EMBL/GenBank/DDBJ databases">
        <authorList>
            <person name="Nowell W R."/>
        </authorList>
    </citation>
    <scope>NUCLEOTIDE SEQUENCE</scope>
</reference>
<accession>A0A814MRS0</accession>
<dbReference type="EMBL" id="CAJNOK010008934">
    <property type="protein sequence ID" value="CAF1076698.1"/>
    <property type="molecule type" value="Genomic_DNA"/>
</dbReference>
<dbReference type="EMBL" id="CAJOBC010004982">
    <property type="protein sequence ID" value="CAF3847352.1"/>
    <property type="molecule type" value="Genomic_DNA"/>
</dbReference>
<keyword evidence="6" id="KW-1185">Reference proteome</keyword>
<evidence type="ECO:0000313" key="2">
    <source>
        <dbReference type="EMBL" id="CAF1076698.1"/>
    </source>
</evidence>
<protein>
    <submittedName>
        <fullName evidence="3">Uncharacterized protein</fullName>
    </submittedName>
</protein>
<dbReference type="Proteomes" id="UP000682733">
    <property type="component" value="Unassembled WGS sequence"/>
</dbReference>
<gene>
    <name evidence="3" type="ORF">GPM918_LOCUS17799</name>
    <name evidence="2" type="ORF">OVA965_LOCUS18162</name>
    <name evidence="5" type="ORF">SRO942_LOCUS17791</name>
    <name evidence="4" type="ORF">TMI583_LOCUS18174</name>
</gene>
<name>A0A814MRS0_9BILA</name>
<dbReference type="AlphaFoldDB" id="A0A814MRS0"/>
<dbReference type="EMBL" id="CAJOBA010008950">
    <property type="protein sequence ID" value="CAF3840304.1"/>
    <property type="molecule type" value="Genomic_DNA"/>
</dbReference>
<evidence type="ECO:0000313" key="6">
    <source>
        <dbReference type="Proteomes" id="UP000663829"/>
    </source>
</evidence>
<organism evidence="3 6">
    <name type="scientific">Didymodactylos carnosus</name>
    <dbReference type="NCBI Taxonomy" id="1234261"/>
    <lineage>
        <taxon>Eukaryota</taxon>
        <taxon>Metazoa</taxon>
        <taxon>Spiralia</taxon>
        <taxon>Gnathifera</taxon>
        <taxon>Rotifera</taxon>
        <taxon>Eurotatoria</taxon>
        <taxon>Bdelloidea</taxon>
        <taxon>Philodinida</taxon>
        <taxon>Philodinidae</taxon>
        <taxon>Didymodactylos</taxon>
    </lineage>
</organism>
<dbReference type="Proteomes" id="UP000677228">
    <property type="component" value="Unassembled WGS sequence"/>
</dbReference>
<dbReference type="Proteomes" id="UP000681722">
    <property type="component" value="Unassembled WGS sequence"/>
</dbReference>
<feature type="compositionally biased region" description="Basic and acidic residues" evidence="1">
    <location>
        <begin position="140"/>
        <end position="149"/>
    </location>
</feature>
<evidence type="ECO:0000313" key="3">
    <source>
        <dbReference type="EMBL" id="CAF1081635.1"/>
    </source>
</evidence>
<proteinExistence type="predicted"/>
<evidence type="ECO:0000256" key="1">
    <source>
        <dbReference type="SAM" id="MobiDB-lite"/>
    </source>
</evidence>
<feature type="region of interest" description="Disordered" evidence="1">
    <location>
        <begin position="135"/>
        <end position="163"/>
    </location>
</feature>
<evidence type="ECO:0000313" key="5">
    <source>
        <dbReference type="EMBL" id="CAF3847352.1"/>
    </source>
</evidence>
<dbReference type="Proteomes" id="UP000663829">
    <property type="component" value="Unassembled WGS sequence"/>
</dbReference>
<dbReference type="EMBL" id="CAJNOQ010004984">
    <property type="protein sequence ID" value="CAF1081635.1"/>
    <property type="molecule type" value="Genomic_DNA"/>
</dbReference>
<evidence type="ECO:0000313" key="4">
    <source>
        <dbReference type="EMBL" id="CAF3840304.1"/>
    </source>
</evidence>
<feature type="compositionally biased region" description="Polar residues" evidence="1">
    <location>
        <begin position="153"/>
        <end position="163"/>
    </location>
</feature>